<dbReference type="GO" id="GO:0000781">
    <property type="term" value="C:chromosome, telomeric region"/>
    <property type="evidence" value="ECO:0007669"/>
    <property type="project" value="TreeGrafter"/>
</dbReference>
<sequence length="278" mass="29241">MSYNDNGYSHNNYQSNGGPNGGGYGGGGGGGGFSASQTTPGGGDKKTSSTVLRPVTIKQILDASQTHPDAPFQADGVEILHITFVAKVVNVSSASTHITYKFDDDTGVIEVKKWIDADAADQAIEIENGMHARVLGNMKSFNGKRSVASTAIRKVTDEQEVAYHALETKYASLYLTRGPPDDDSAGANGQAAGAGAQSGQGNGLGQKVQDELRHLDDFSRKIVEAIVKNTVNEDGIHVRTLAGLMGGGGDILATIEALKEEGIIYTTIDEDHVKTTME</sequence>
<dbReference type="Gene3D" id="1.10.10.10">
    <property type="entry name" value="Winged helix-like DNA-binding domain superfamily/Winged helix DNA-binding domain"/>
    <property type="match status" value="1"/>
</dbReference>
<dbReference type="Pfam" id="PF08784">
    <property type="entry name" value="RPA_C"/>
    <property type="match status" value="1"/>
</dbReference>
<dbReference type="InterPro" id="IPR036390">
    <property type="entry name" value="WH_DNA-bd_sf"/>
</dbReference>
<evidence type="ECO:0000256" key="7">
    <source>
        <dbReference type="SAM" id="MobiDB-lite"/>
    </source>
</evidence>
<reference evidence="10 11" key="1">
    <citation type="submission" date="2016-07" db="EMBL/GenBank/DDBJ databases">
        <title>Pervasive Adenine N6-methylation of Active Genes in Fungi.</title>
        <authorList>
            <consortium name="DOE Joint Genome Institute"/>
            <person name="Mondo S.J."/>
            <person name="Dannebaum R.O."/>
            <person name="Kuo R.C."/>
            <person name="Labutti K."/>
            <person name="Haridas S."/>
            <person name="Kuo A."/>
            <person name="Salamov A."/>
            <person name="Ahrendt S.R."/>
            <person name="Lipzen A."/>
            <person name="Sullivan W."/>
            <person name="Andreopoulos W.B."/>
            <person name="Clum A."/>
            <person name="Lindquist E."/>
            <person name="Daum C."/>
            <person name="Ramamoorthy G.K."/>
            <person name="Gryganskyi A."/>
            <person name="Culley D."/>
            <person name="Magnuson J.K."/>
            <person name="James T.Y."/>
            <person name="O'Malley M.A."/>
            <person name="Stajich J.E."/>
            <person name="Spatafora J.W."/>
            <person name="Visel A."/>
            <person name="Grigoriev I.V."/>
        </authorList>
    </citation>
    <scope>NUCLEOTIDE SEQUENCE [LARGE SCALE GENOMIC DNA]</scope>
    <source>
        <strain evidence="10 11">12-1054</strain>
    </source>
</reference>
<comment type="caution">
    <text evidence="10">The sequence shown here is derived from an EMBL/GenBank/DDBJ whole genome shotgun (WGS) entry which is preliminary data.</text>
</comment>
<name>A0A1Y2FBY0_PROLT</name>
<evidence type="ECO:0008006" key="12">
    <source>
        <dbReference type="Google" id="ProtNLM"/>
    </source>
</evidence>
<evidence type="ECO:0000256" key="3">
    <source>
        <dbReference type="ARBA" id="ARBA00022705"/>
    </source>
</evidence>
<dbReference type="GeneID" id="63786055"/>
<evidence type="ECO:0000313" key="10">
    <source>
        <dbReference type="EMBL" id="ORY81401.1"/>
    </source>
</evidence>
<dbReference type="GO" id="GO:0035861">
    <property type="term" value="C:site of double-strand break"/>
    <property type="evidence" value="ECO:0007669"/>
    <property type="project" value="TreeGrafter"/>
</dbReference>
<dbReference type="InterPro" id="IPR036388">
    <property type="entry name" value="WH-like_DNA-bd_sf"/>
</dbReference>
<dbReference type="PANTHER" id="PTHR13989:SF16">
    <property type="entry name" value="REPLICATION PROTEIN A2"/>
    <property type="match status" value="1"/>
</dbReference>
<dbReference type="Pfam" id="PF01336">
    <property type="entry name" value="tRNA_anti-codon"/>
    <property type="match status" value="1"/>
</dbReference>
<feature type="compositionally biased region" description="Polar residues" evidence="7">
    <location>
        <begin position="1"/>
        <end position="16"/>
    </location>
</feature>
<dbReference type="EMBL" id="MCFI01000011">
    <property type="protein sequence ID" value="ORY81401.1"/>
    <property type="molecule type" value="Genomic_DNA"/>
</dbReference>
<dbReference type="STRING" id="56484.A0A1Y2FBY0"/>
<dbReference type="GO" id="GO:0005662">
    <property type="term" value="C:DNA replication factor A complex"/>
    <property type="evidence" value="ECO:0007669"/>
    <property type="project" value="TreeGrafter"/>
</dbReference>
<comment type="similarity">
    <text evidence="2">Belongs to the replication factor A protein 2 family.</text>
</comment>
<evidence type="ECO:0000256" key="5">
    <source>
        <dbReference type="ARBA" id="ARBA00023242"/>
    </source>
</evidence>
<evidence type="ECO:0000256" key="6">
    <source>
        <dbReference type="PIRSR" id="PIRSR036949-1"/>
    </source>
</evidence>
<keyword evidence="11" id="KW-1185">Reference proteome</keyword>
<dbReference type="OrthoDB" id="25571at2759"/>
<evidence type="ECO:0000259" key="8">
    <source>
        <dbReference type="Pfam" id="PF01336"/>
    </source>
</evidence>
<dbReference type="SUPFAM" id="SSF46785">
    <property type="entry name" value="Winged helix' DNA-binding domain"/>
    <property type="match status" value="1"/>
</dbReference>
<feature type="domain" description="Replication protein A C-terminal" evidence="9">
    <location>
        <begin position="173"/>
        <end position="271"/>
    </location>
</feature>
<keyword evidence="4" id="KW-0238">DNA-binding</keyword>
<feature type="cross-link" description="Glycyl lysine isopeptide (Lys-Gly) (interchain with G-Cter in ubiquitin)" evidence="6">
    <location>
        <position position="45"/>
    </location>
</feature>
<protein>
    <recommendedName>
        <fullName evidence="12">Replication protein A C-terminal domain-containing protein</fullName>
    </recommendedName>
</protein>
<comment type="subcellular location">
    <subcellularLocation>
        <location evidence="1">Nucleus</location>
    </subcellularLocation>
</comment>
<evidence type="ECO:0000256" key="4">
    <source>
        <dbReference type="ARBA" id="ARBA00023125"/>
    </source>
</evidence>
<feature type="domain" description="OB" evidence="8">
    <location>
        <begin position="82"/>
        <end position="152"/>
    </location>
</feature>
<dbReference type="InterPro" id="IPR004365">
    <property type="entry name" value="NA-bd_OB_tRNA"/>
</dbReference>
<dbReference type="SUPFAM" id="SSF50249">
    <property type="entry name" value="Nucleic acid-binding proteins"/>
    <property type="match status" value="1"/>
</dbReference>
<evidence type="ECO:0000256" key="1">
    <source>
        <dbReference type="ARBA" id="ARBA00004123"/>
    </source>
</evidence>
<dbReference type="InterPro" id="IPR014646">
    <property type="entry name" value="Rfa2/RPA32"/>
</dbReference>
<accession>A0A1Y2FBY0</accession>
<dbReference type="AlphaFoldDB" id="A0A1Y2FBY0"/>
<dbReference type="PANTHER" id="PTHR13989">
    <property type="entry name" value="REPLICATION PROTEIN A-RELATED"/>
    <property type="match status" value="1"/>
</dbReference>
<feature type="compositionally biased region" description="Gly residues" evidence="7">
    <location>
        <begin position="18"/>
        <end position="33"/>
    </location>
</feature>
<feature type="compositionally biased region" description="Low complexity" evidence="7">
    <location>
        <begin position="185"/>
        <end position="195"/>
    </location>
</feature>
<dbReference type="Proteomes" id="UP000193685">
    <property type="component" value="Unassembled WGS sequence"/>
</dbReference>
<keyword evidence="3" id="KW-0235">DNA replication</keyword>
<dbReference type="InterPro" id="IPR040260">
    <property type="entry name" value="RFA2-like"/>
</dbReference>
<dbReference type="GO" id="GO:0006260">
    <property type="term" value="P:DNA replication"/>
    <property type="evidence" value="ECO:0007669"/>
    <property type="project" value="UniProtKB-KW"/>
</dbReference>
<feature type="region of interest" description="Disordered" evidence="7">
    <location>
        <begin position="177"/>
        <end position="205"/>
    </location>
</feature>
<proteinExistence type="inferred from homology"/>
<feature type="cross-link" description="Glycyl lysine isopeptide (Lys-Gly) (interchain with G-Cter in ubiquitin)" evidence="6">
    <location>
        <position position="46"/>
    </location>
</feature>
<evidence type="ECO:0000313" key="11">
    <source>
        <dbReference type="Proteomes" id="UP000193685"/>
    </source>
</evidence>
<dbReference type="InterPro" id="IPR012340">
    <property type="entry name" value="NA-bd_OB-fold"/>
</dbReference>
<feature type="region of interest" description="Disordered" evidence="7">
    <location>
        <begin position="1"/>
        <end position="50"/>
    </location>
</feature>
<dbReference type="GO" id="GO:0000724">
    <property type="term" value="P:double-strand break repair via homologous recombination"/>
    <property type="evidence" value="ECO:0007669"/>
    <property type="project" value="TreeGrafter"/>
</dbReference>
<dbReference type="GO" id="GO:0006289">
    <property type="term" value="P:nucleotide-excision repair"/>
    <property type="evidence" value="ECO:0007669"/>
    <property type="project" value="TreeGrafter"/>
</dbReference>
<dbReference type="OMA" id="TFHFIDC"/>
<gene>
    <name evidence="10" type="ORF">BCR37DRAFT_380296</name>
</gene>
<dbReference type="Gene3D" id="2.40.50.140">
    <property type="entry name" value="Nucleic acid-binding proteins"/>
    <property type="match status" value="1"/>
</dbReference>
<evidence type="ECO:0000259" key="9">
    <source>
        <dbReference type="Pfam" id="PF08784"/>
    </source>
</evidence>
<dbReference type="CDD" id="cd04478">
    <property type="entry name" value="RPA2_DBD_D"/>
    <property type="match status" value="1"/>
</dbReference>
<organism evidence="10 11">
    <name type="scientific">Protomyces lactucae-debilis</name>
    <dbReference type="NCBI Taxonomy" id="2754530"/>
    <lineage>
        <taxon>Eukaryota</taxon>
        <taxon>Fungi</taxon>
        <taxon>Dikarya</taxon>
        <taxon>Ascomycota</taxon>
        <taxon>Taphrinomycotina</taxon>
        <taxon>Taphrinomycetes</taxon>
        <taxon>Taphrinales</taxon>
        <taxon>Protomycetaceae</taxon>
        <taxon>Protomyces</taxon>
    </lineage>
</organism>
<dbReference type="PIRSF" id="PIRSF036949">
    <property type="entry name" value="RPA32"/>
    <property type="match status" value="1"/>
</dbReference>
<keyword evidence="5" id="KW-0539">Nucleus</keyword>
<dbReference type="InterPro" id="IPR014892">
    <property type="entry name" value="RPA_C"/>
</dbReference>
<dbReference type="GO" id="GO:0003697">
    <property type="term" value="F:single-stranded DNA binding"/>
    <property type="evidence" value="ECO:0007669"/>
    <property type="project" value="TreeGrafter"/>
</dbReference>
<dbReference type="RefSeq" id="XP_040724777.1">
    <property type="nucleotide sequence ID" value="XM_040869456.1"/>
</dbReference>
<evidence type="ECO:0000256" key="2">
    <source>
        <dbReference type="ARBA" id="ARBA00007815"/>
    </source>
</evidence>